<keyword evidence="1" id="KW-0808">Transferase</keyword>
<dbReference type="Gene3D" id="3.90.550.10">
    <property type="entry name" value="Spore Coat Polysaccharide Biosynthesis Protein SpsA, Chain A"/>
    <property type="match status" value="1"/>
</dbReference>
<comment type="caution">
    <text evidence="4">The sequence shown here is derived from an EMBL/GenBank/DDBJ whole genome shotgun (WGS) entry which is preliminary data.</text>
</comment>
<gene>
    <name evidence="4" type="ORF">Q4Q40_09270</name>
</gene>
<protein>
    <submittedName>
        <fullName evidence="4">Sugar phosphate nucleotidyltransferase</fullName>
    </submittedName>
</protein>
<evidence type="ECO:0000259" key="3">
    <source>
        <dbReference type="Pfam" id="PF00483"/>
    </source>
</evidence>
<evidence type="ECO:0000313" key="5">
    <source>
        <dbReference type="Proteomes" id="UP001176806"/>
    </source>
</evidence>
<evidence type="ECO:0000256" key="2">
    <source>
        <dbReference type="ARBA" id="ARBA00022695"/>
    </source>
</evidence>
<evidence type="ECO:0000256" key="1">
    <source>
        <dbReference type="ARBA" id="ARBA00022679"/>
    </source>
</evidence>
<dbReference type="PANTHER" id="PTHR43584">
    <property type="entry name" value="NUCLEOTIDYL TRANSFERASE"/>
    <property type="match status" value="1"/>
</dbReference>
<proteinExistence type="predicted"/>
<dbReference type="InterPro" id="IPR005835">
    <property type="entry name" value="NTP_transferase_dom"/>
</dbReference>
<dbReference type="SUPFAM" id="SSF53448">
    <property type="entry name" value="Nucleotide-diphospho-sugar transferases"/>
    <property type="match status" value="1"/>
</dbReference>
<name>A0ABT8WMI5_9FLAO</name>
<dbReference type="EMBL" id="JAUOEL010000003">
    <property type="protein sequence ID" value="MDO5974372.1"/>
    <property type="molecule type" value="Genomic_DNA"/>
</dbReference>
<reference evidence="4" key="1">
    <citation type="submission" date="2023-07" db="EMBL/GenBank/DDBJ databases">
        <title>Two novel species in the genus Flavivirga.</title>
        <authorList>
            <person name="Kwon K."/>
        </authorList>
    </citation>
    <scope>NUCLEOTIDE SEQUENCE</scope>
    <source>
        <strain evidence="4">KACC 14158</strain>
    </source>
</reference>
<dbReference type="Proteomes" id="UP001176806">
    <property type="component" value="Unassembled WGS sequence"/>
</dbReference>
<organism evidence="4 5">
    <name type="scientific">Flavivirga jejuensis</name>
    <dbReference type="NCBI Taxonomy" id="870487"/>
    <lineage>
        <taxon>Bacteria</taxon>
        <taxon>Pseudomonadati</taxon>
        <taxon>Bacteroidota</taxon>
        <taxon>Flavobacteriia</taxon>
        <taxon>Flavobacteriales</taxon>
        <taxon>Flavobacteriaceae</taxon>
        <taxon>Flavivirga</taxon>
    </lineage>
</organism>
<dbReference type="InterPro" id="IPR029044">
    <property type="entry name" value="Nucleotide-diphossugar_trans"/>
</dbReference>
<dbReference type="RefSeq" id="WP_303301514.1">
    <property type="nucleotide sequence ID" value="NZ_BAABDA010000050.1"/>
</dbReference>
<keyword evidence="5" id="KW-1185">Reference proteome</keyword>
<feature type="domain" description="Nucleotidyl transferase" evidence="3">
    <location>
        <begin position="34"/>
        <end position="250"/>
    </location>
</feature>
<evidence type="ECO:0000313" key="4">
    <source>
        <dbReference type="EMBL" id="MDO5974372.1"/>
    </source>
</evidence>
<keyword evidence="2" id="KW-0548">Nucleotidyltransferase</keyword>
<dbReference type="PANTHER" id="PTHR43584:SF8">
    <property type="entry name" value="N-ACETYLMURAMATE ALPHA-1-PHOSPHATE URIDYLYLTRANSFERASE"/>
    <property type="match status" value="1"/>
</dbReference>
<dbReference type="InterPro" id="IPR050065">
    <property type="entry name" value="GlmU-like"/>
</dbReference>
<sequence length="300" mass="33988">MHTNLIILAGGASSRMKKQTDAKNLTEEEVEQANKRSKGLIGVGPEGRPLLDYLLYNAKEAGYKNVYIIISENGSLFQEFYGNKKKNNDFHGLNISFAVQYIPKERVKPFGTADALFQAVEQYPELNSEFYTVCNSDNLYSTEALHALRTTKSPNAFISYDRDSLEFPSERISRFAIAILDNENHLIDIIEKPEPNTVSKSKDAEGKVRVSMNAFKFQGDVLYQYLKDCPVHPERDEKELPTVLLNVVKEYPKDVKGIPFAEHVPDLTAKEDIVAVKEYLKKHFVNLDWGLAVNAVLKHN</sequence>
<dbReference type="Pfam" id="PF00483">
    <property type="entry name" value="NTP_transferase"/>
    <property type="match status" value="1"/>
</dbReference>
<accession>A0ABT8WMI5</accession>